<evidence type="ECO:0000313" key="4">
    <source>
        <dbReference type="Proteomes" id="UP000064249"/>
    </source>
</evidence>
<dbReference type="PANTHER" id="PTHR31528">
    <property type="entry name" value="4-AMINO-5-HYDROXYMETHYL-2-METHYLPYRIMIDINE PHOSPHATE SYNTHASE THI11-RELATED"/>
    <property type="match status" value="1"/>
</dbReference>
<organism evidence="3 4">
    <name type="scientific">Anaerolinea thermophila</name>
    <dbReference type="NCBI Taxonomy" id="167964"/>
    <lineage>
        <taxon>Bacteria</taxon>
        <taxon>Bacillati</taxon>
        <taxon>Chloroflexota</taxon>
        <taxon>Anaerolineae</taxon>
        <taxon>Anaerolineales</taxon>
        <taxon>Anaerolineaceae</taxon>
        <taxon>Anaerolinea</taxon>
    </lineage>
</organism>
<proteinExistence type="predicted"/>
<gene>
    <name evidence="3" type="ORF">XD73_1284</name>
</gene>
<dbReference type="EMBL" id="LGFU01000135">
    <property type="protein sequence ID" value="KUK45842.1"/>
    <property type="molecule type" value="Genomic_DNA"/>
</dbReference>
<dbReference type="Pfam" id="PF09084">
    <property type="entry name" value="NMT1"/>
    <property type="match status" value="1"/>
</dbReference>
<evidence type="ECO:0000256" key="1">
    <source>
        <dbReference type="SAM" id="SignalP"/>
    </source>
</evidence>
<reference evidence="3 4" key="1">
    <citation type="journal article" date="2015" name="MBio">
        <title>Genome-Resolved Metagenomic Analysis Reveals Roles for Candidate Phyla and Other Microbial Community Members in Biogeochemical Transformations in Oil Reservoirs.</title>
        <authorList>
            <person name="Hu P."/>
            <person name="Tom L."/>
            <person name="Singh A."/>
            <person name="Thomas B.C."/>
            <person name="Baker B.J."/>
            <person name="Piceno Y.M."/>
            <person name="Andersen G.L."/>
            <person name="Banfield J.F."/>
        </authorList>
    </citation>
    <scope>NUCLEOTIDE SEQUENCE [LARGE SCALE GENOMIC DNA]</scope>
    <source>
        <strain evidence="3">46_16</strain>
    </source>
</reference>
<dbReference type="Proteomes" id="UP000064249">
    <property type="component" value="Unassembled WGS sequence"/>
</dbReference>
<feature type="domain" description="SsuA/THI5-like" evidence="2">
    <location>
        <begin position="44"/>
        <end position="255"/>
    </location>
</feature>
<accession>A0A101FWZ9</accession>
<dbReference type="PANTHER" id="PTHR31528:SF15">
    <property type="entry name" value="RIBOFLAVIN-BINDING PROTEIN RIBY"/>
    <property type="match status" value="1"/>
</dbReference>
<feature type="chain" id="PRO_5007096301" description="SsuA/THI5-like domain-containing protein" evidence="1">
    <location>
        <begin position="21"/>
        <end position="327"/>
    </location>
</feature>
<dbReference type="PROSITE" id="PS51257">
    <property type="entry name" value="PROKAR_LIPOPROTEIN"/>
    <property type="match status" value="1"/>
</dbReference>
<dbReference type="Gene3D" id="3.40.190.10">
    <property type="entry name" value="Periplasmic binding protein-like II"/>
    <property type="match status" value="2"/>
</dbReference>
<evidence type="ECO:0000259" key="2">
    <source>
        <dbReference type="Pfam" id="PF09084"/>
    </source>
</evidence>
<feature type="signal peptide" evidence="1">
    <location>
        <begin position="1"/>
        <end position="20"/>
    </location>
</feature>
<dbReference type="InterPro" id="IPR027939">
    <property type="entry name" value="NMT1/THI5"/>
</dbReference>
<comment type="caution">
    <text evidence="3">The sequence shown here is derived from an EMBL/GenBank/DDBJ whole genome shotgun (WGS) entry which is preliminary data.</text>
</comment>
<evidence type="ECO:0000313" key="3">
    <source>
        <dbReference type="EMBL" id="KUK45842.1"/>
    </source>
</evidence>
<dbReference type="AlphaFoldDB" id="A0A101FWZ9"/>
<dbReference type="InterPro" id="IPR015168">
    <property type="entry name" value="SsuA/THI5"/>
</dbReference>
<sequence length="327" mass="35582">MTKKMTLIAFLLTSIIILSACQSINPAGEPEIIPTRLTMGYIPNIQFAPVYVAIEKGYFRDAGFEVELEYGNEADAVALIGAGDQTFAIASGEQVLLARAQGLPITYVAAWYKEFPVGVVSLSEQNITAPQDLEGESVGIPGLYGASYIGFRALMGAAQLKEEDLTLVSIGFNQVEALVSGQVQSAVIYLANEPSVLHSQGYDVDVIAVADYLKLVANGLVTNEKTIQEDPELVRAFSEALLKGISDAAEDPEEAYEISKKYVENLEEADEALQKEVLAESIKLWQLDQPGYSDPAGWENMQTVMLEMGLLESPLELEKVFTNDFIP</sequence>
<keyword evidence="1" id="KW-0732">Signal</keyword>
<dbReference type="SUPFAM" id="SSF53850">
    <property type="entry name" value="Periplasmic binding protein-like II"/>
    <property type="match status" value="1"/>
</dbReference>
<name>A0A101FWZ9_9CHLR</name>
<dbReference type="GO" id="GO:0009228">
    <property type="term" value="P:thiamine biosynthetic process"/>
    <property type="evidence" value="ECO:0007669"/>
    <property type="project" value="InterPro"/>
</dbReference>
<protein>
    <recommendedName>
        <fullName evidence="2">SsuA/THI5-like domain-containing protein</fullName>
    </recommendedName>
</protein>